<evidence type="ECO:0000313" key="1">
    <source>
        <dbReference type="EMBL" id="SVC68349.1"/>
    </source>
</evidence>
<dbReference type="PANTHER" id="PTHR10151">
    <property type="entry name" value="ECTONUCLEOTIDE PYROPHOSPHATASE/PHOSPHODIESTERASE"/>
    <property type="match status" value="1"/>
</dbReference>
<reference evidence="1" key="1">
    <citation type="submission" date="2018-05" db="EMBL/GenBank/DDBJ databases">
        <authorList>
            <person name="Lanie J.A."/>
            <person name="Ng W.-L."/>
            <person name="Kazmierczak K.M."/>
            <person name="Andrzejewski T.M."/>
            <person name="Davidsen T.M."/>
            <person name="Wayne K.J."/>
            <person name="Tettelin H."/>
            <person name="Glass J.I."/>
            <person name="Rusch D."/>
            <person name="Podicherti R."/>
            <person name="Tsui H.-C.T."/>
            <person name="Winkler M.E."/>
        </authorList>
    </citation>
    <scope>NUCLEOTIDE SEQUENCE</scope>
</reference>
<dbReference type="Pfam" id="PF01663">
    <property type="entry name" value="Phosphodiest"/>
    <property type="match status" value="1"/>
</dbReference>
<evidence type="ECO:0008006" key="2">
    <source>
        <dbReference type="Google" id="ProtNLM"/>
    </source>
</evidence>
<gene>
    <name evidence="1" type="ORF">METZ01_LOCUS321203</name>
</gene>
<dbReference type="InterPro" id="IPR002591">
    <property type="entry name" value="Phosphodiest/P_Trfase"/>
</dbReference>
<dbReference type="EMBL" id="UINC01104868">
    <property type="protein sequence ID" value="SVC68349.1"/>
    <property type="molecule type" value="Genomic_DNA"/>
</dbReference>
<dbReference type="InterPro" id="IPR017850">
    <property type="entry name" value="Alkaline_phosphatase_core_sf"/>
</dbReference>
<name>A0A382P4N5_9ZZZZ</name>
<proteinExistence type="predicted"/>
<sequence>MVANKFIEAAAGGFLNTADYEALSAADDVLDGILTAPTMGEILHSAGLELAVVGCGTPGGNRILHHRARVLSNLNISLHGLDKSTTPEAGLAIVDAVGPIPDSDLPNKAQIDWVVDAYMDAVAPERDPTVTILWFSDPDTPYHYRGIESAEAAEAISHADAAFGRLLAWRKSSGRENLQIIALSDHGHVATHGKPMVLRNLFSAAGFDMDRLTLIPGTFGSLYTEDENDQRKLVSWLQNQSWCGPIFARDLEGLPSGALPLSAANCEHPRSGDIVFVLARDAVAPNGGLLGRCLHDNAEIPEGCGLHGGLSPYEVSSVLAFSGNLFASPQSV</sequence>
<dbReference type="Gene3D" id="3.40.720.10">
    <property type="entry name" value="Alkaline Phosphatase, subunit A"/>
    <property type="match status" value="1"/>
</dbReference>
<dbReference type="AlphaFoldDB" id="A0A382P4N5"/>
<dbReference type="SUPFAM" id="SSF53649">
    <property type="entry name" value="Alkaline phosphatase-like"/>
    <property type="match status" value="1"/>
</dbReference>
<organism evidence="1">
    <name type="scientific">marine metagenome</name>
    <dbReference type="NCBI Taxonomy" id="408172"/>
    <lineage>
        <taxon>unclassified sequences</taxon>
        <taxon>metagenomes</taxon>
        <taxon>ecological metagenomes</taxon>
    </lineage>
</organism>
<dbReference type="PANTHER" id="PTHR10151:SF120">
    <property type="entry name" value="BIS(5'-ADENOSYL)-TRIPHOSPHATASE"/>
    <property type="match status" value="1"/>
</dbReference>
<accession>A0A382P4N5</accession>
<protein>
    <recommendedName>
        <fullName evidence="2">Alkaline phosphatase family protein</fullName>
    </recommendedName>
</protein>
<dbReference type="GO" id="GO:0016787">
    <property type="term" value="F:hydrolase activity"/>
    <property type="evidence" value="ECO:0007669"/>
    <property type="project" value="UniProtKB-ARBA"/>
</dbReference>
<feature type="non-terminal residue" evidence="1">
    <location>
        <position position="332"/>
    </location>
</feature>